<accession>A0A0Q3TJP3</accession>
<reference evidence="1 2" key="1">
    <citation type="submission" date="2015-10" db="EMBL/GenBank/DDBJ databases">
        <authorList>
            <person name="Gilbert D.G."/>
        </authorList>
    </citation>
    <scope>NUCLEOTIDE SEQUENCE [LARGE SCALE GENOMIC DNA]</scope>
    <source>
        <strain evidence="1">FVVF132</strain>
    </source>
</reference>
<dbReference type="Proteomes" id="UP000051836">
    <property type="component" value="Unassembled WGS sequence"/>
</dbReference>
<gene>
    <name evidence="1" type="ORF">AAES_89469</name>
</gene>
<sequence>MGVTPRSRRRELLRELLQLRLQQELEELLSIVGREHPHARCGLGLGRWFPGWMVVTVTSPQSEDNVTVDVLETAGGEMMPWEDTAAAGTEHLMQERCWKEP</sequence>
<evidence type="ECO:0000313" key="1">
    <source>
        <dbReference type="EMBL" id="KQK80814.1"/>
    </source>
</evidence>
<dbReference type="AlphaFoldDB" id="A0A0Q3TJP3"/>
<name>A0A0Q3TJP3_AMAAE</name>
<comment type="caution">
    <text evidence="1">The sequence shown here is derived from an EMBL/GenBank/DDBJ whole genome shotgun (WGS) entry which is preliminary data.</text>
</comment>
<dbReference type="EMBL" id="LMAW01002506">
    <property type="protein sequence ID" value="KQK80814.1"/>
    <property type="molecule type" value="Genomic_DNA"/>
</dbReference>
<keyword evidence="2" id="KW-1185">Reference proteome</keyword>
<organism evidence="1 2">
    <name type="scientific">Amazona aestiva</name>
    <name type="common">Blue-fronted Amazon parrot</name>
    <dbReference type="NCBI Taxonomy" id="12930"/>
    <lineage>
        <taxon>Eukaryota</taxon>
        <taxon>Metazoa</taxon>
        <taxon>Chordata</taxon>
        <taxon>Craniata</taxon>
        <taxon>Vertebrata</taxon>
        <taxon>Euteleostomi</taxon>
        <taxon>Archelosauria</taxon>
        <taxon>Archosauria</taxon>
        <taxon>Dinosauria</taxon>
        <taxon>Saurischia</taxon>
        <taxon>Theropoda</taxon>
        <taxon>Coelurosauria</taxon>
        <taxon>Aves</taxon>
        <taxon>Neognathae</taxon>
        <taxon>Neoaves</taxon>
        <taxon>Telluraves</taxon>
        <taxon>Australaves</taxon>
        <taxon>Psittaciformes</taxon>
        <taxon>Psittacidae</taxon>
        <taxon>Amazona</taxon>
    </lineage>
</organism>
<evidence type="ECO:0000313" key="2">
    <source>
        <dbReference type="Proteomes" id="UP000051836"/>
    </source>
</evidence>
<protein>
    <submittedName>
        <fullName evidence="1">Uncharacterized protein</fullName>
    </submittedName>
</protein>
<proteinExistence type="predicted"/>